<dbReference type="SUPFAM" id="SSF54452">
    <property type="entry name" value="MHC antigen-recognition domain"/>
    <property type="match status" value="1"/>
</dbReference>
<protein>
    <recommendedName>
        <fullName evidence="2">MHC class II beta chain N-terminal domain-containing protein</fullName>
    </recommendedName>
</protein>
<name>A0A3Q4MTI4_NEOBR</name>
<organism evidence="3 4">
    <name type="scientific">Neolamprologus brichardi</name>
    <name type="common">Fairy cichlid</name>
    <name type="synonym">Lamprologus brichardi</name>
    <dbReference type="NCBI Taxonomy" id="32507"/>
    <lineage>
        <taxon>Eukaryota</taxon>
        <taxon>Metazoa</taxon>
        <taxon>Chordata</taxon>
        <taxon>Craniata</taxon>
        <taxon>Vertebrata</taxon>
        <taxon>Euteleostomi</taxon>
        <taxon>Actinopterygii</taxon>
        <taxon>Neopterygii</taxon>
        <taxon>Teleostei</taxon>
        <taxon>Neoteleostei</taxon>
        <taxon>Acanthomorphata</taxon>
        <taxon>Ovalentaria</taxon>
        <taxon>Cichlomorphae</taxon>
        <taxon>Cichliformes</taxon>
        <taxon>Cichlidae</taxon>
        <taxon>African cichlids</taxon>
        <taxon>Pseudocrenilabrinae</taxon>
        <taxon>Lamprologini</taxon>
        <taxon>Neolamprologus</taxon>
    </lineage>
</organism>
<evidence type="ECO:0000259" key="2">
    <source>
        <dbReference type="SMART" id="SM00921"/>
    </source>
</evidence>
<evidence type="ECO:0000256" key="1">
    <source>
        <dbReference type="ARBA" id="ARBA00023180"/>
    </source>
</evidence>
<feature type="domain" description="MHC class II beta chain N-terminal" evidence="2">
    <location>
        <begin position="31"/>
        <end position="106"/>
    </location>
</feature>
<proteinExistence type="predicted"/>
<dbReference type="OMA" id="SACCTAH"/>
<dbReference type="GO" id="GO:0019882">
    <property type="term" value="P:antigen processing and presentation"/>
    <property type="evidence" value="ECO:0007669"/>
    <property type="project" value="InterPro"/>
</dbReference>
<dbReference type="InterPro" id="IPR014745">
    <property type="entry name" value="MHC_II_a/b_N"/>
</dbReference>
<dbReference type="SMART" id="SM00921">
    <property type="entry name" value="MHC_II_beta"/>
    <property type="match status" value="1"/>
</dbReference>
<reference evidence="3" key="2">
    <citation type="submission" date="2025-09" db="UniProtKB">
        <authorList>
            <consortium name="Ensembl"/>
        </authorList>
    </citation>
    <scope>IDENTIFICATION</scope>
</reference>
<dbReference type="InterPro" id="IPR000353">
    <property type="entry name" value="MHC_II_b_N"/>
</dbReference>
<dbReference type="AlphaFoldDB" id="A0A3Q4MTI4"/>
<accession>A0A3Q4MTI4</accession>
<evidence type="ECO:0000313" key="3">
    <source>
        <dbReference type="Ensembl" id="ENSNBRP00000019009.1"/>
    </source>
</evidence>
<keyword evidence="4" id="KW-1185">Reference proteome</keyword>
<dbReference type="InterPro" id="IPR011162">
    <property type="entry name" value="MHC_I/II-like_Ag-recog"/>
</dbReference>
<dbReference type="Bgee" id="ENSNBRG00000014661">
    <property type="expression patterns" value="Expressed in mesonephros and 2 other cell types or tissues"/>
</dbReference>
<dbReference type="Gene3D" id="3.10.320.10">
    <property type="entry name" value="Class II Histocompatibility Antigen, M Beta Chain, Chain B, domain 1"/>
    <property type="match status" value="1"/>
</dbReference>
<sequence length="126" mass="14716">SSSSHFCIAVYLIFLYNCSINGDGYFMFADFWCAVHSRDREKVEYLIDWYFNKEFTMQYNSTVGKWTGLTPAGLITASRFNEDSSDILQRKVEKQLICVDNVDVVFNITVENMGEYSNTRCMRCYQ</sequence>
<dbReference type="GO" id="GO:0042613">
    <property type="term" value="C:MHC class II protein complex"/>
    <property type="evidence" value="ECO:0007669"/>
    <property type="project" value="InterPro"/>
</dbReference>
<dbReference type="Ensembl" id="ENSNBRT00000019518.1">
    <property type="protein sequence ID" value="ENSNBRP00000019009.1"/>
    <property type="gene ID" value="ENSNBRG00000014661.1"/>
</dbReference>
<dbReference type="GO" id="GO:0006955">
    <property type="term" value="P:immune response"/>
    <property type="evidence" value="ECO:0007669"/>
    <property type="project" value="InterPro"/>
</dbReference>
<evidence type="ECO:0000313" key="4">
    <source>
        <dbReference type="Proteomes" id="UP000261580"/>
    </source>
</evidence>
<dbReference type="STRING" id="32507.ENSNBRP00000019009"/>
<dbReference type="Proteomes" id="UP000261580">
    <property type="component" value="Unassembled WGS sequence"/>
</dbReference>
<dbReference type="GeneTree" id="ENSGT00940000182293"/>
<dbReference type="Pfam" id="PF00969">
    <property type="entry name" value="MHC_II_beta"/>
    <property type="match status" value="1"/>
</dbReference>
<reference evidence="3" key="1">
    <citation type="submission" date="2025-08" db="UniProtKB">
        <authorList>
            <consortium name="Ensembl"/>
        </authorList>
    </citation>
    <scope>IDENTIFICATION</scope>
</reference>
<keyword evidence="1" id="KW-0325">Glycoprotein</keyword>